<comment type="similarity">
    <text evidence="2">Belongs to the REXO1/REXO3 family.</text>
</comment>
<evidence type="ECO:0000313" key="8">
    <source>
        <dbReference type="Proteomes" id="UP000828390"/>
    </source>
</evidence>
<proteinExistence type="inferred from homology"/>
<gene>
    <name evidence="7" type="ORF">DPMN_040071</name>
</gene>
<evidence type="ECO:0000256" key="3">
    <source>
        <dbReference type="ARBA" id="ARBA00022722"/>
    </source>
</evidence>
<sequence length="273" mass="30494">MAARNKKTSAVTAAKGIQRQAHTPTVPIATLKRPTVEVNTSSKVPTNVRQRYLNMFIDECLKICPNEEQAYKKAKEEEEAVFTRCSNKKIYLNLVVNTIKRYRTEAQAQNSGKVEQKTPVKLSHASLLDGSGPGASKTTYTLHRSGGAGRVQGEDFTGAELYKRLTPYVLTEEQLKENNFPRPHSTRGGAAKFYSEVKTTQKGSTKGYEKLCVRCGKVFEVYPNGKYPVRQECVYHWGKAWKKKIAGNIDTRYTCCQGDLTSEGCQVAKLHCS</sequence>
<comment type="subcellular location">
    <subcellularLocation>
        <location evidence="1">Nucleus</location>
    </subcellularLocation>
</comment>
<name>A0A9D4CX13_DREPO</name>
<keyword evidence="8" id="KW-1185">Reference proteome</keyword>
<evidence type="ECO:0000256" key="5">
    <source>
        <dbReference type="ARBA" id="ARBA00023242"/>
    </source>
</evidence>
<feature type="domain" description="RNA exonuclease 1 homolog-like" evidence="6">
    <location>
        <begin position="33"/>
        <end position="194"/>
    </location>
</feature>
<dbReference type="Proteomes" id="UP000828390">
    <property type="component" value="Unassembled WGS sequence"/>
</dbReference>
<dbReference type="GO" id="GO:0004527">
    <property type="term" value="F:exonuclease activity"/>
    <property type="evidence" value="ECO:0007669"/>
    <property type="project" value="InterPro"/>
</dbReference>
<dbReference type="PANTHER" id="PTHR12801">
    <property type="entry name" value="RNA EXONUCLEASE REXO1 / RECO3 FAMILY MEMBER-RELATED"/>
    <property type="match status" value="1"/>
</dbReference>
<dbReference type="PANTHER" id="PTHR12801:SF115">
    <property type="entry name" value="FI18136P1-RELATED"/>
    <property type="match status" value="1"/>
</dbReference>
<evidence type="ECO:0000256" key="2">
    <source>
        <dbReference type="ARBA" id="ARBA00006357"/>
    </source>
</evidence>
<dbReference type="GO" id="GO:0005634">
    <property type="term" value="C:nucleus"/>
    <property type="evidence" value="ECO:0007669"/>
    <property type="project" value="UniProtKB-SubCell"/>
</dbReference>
<evidence type="ECO:0000313" key="7">
    <source>
        <dbReference type="EMBL" id="KAH3733639.1"/>
    </source>
</evidence>
<dbReference type="InterPro" id="IPR047021">
    <property type="entry name" value="REXO1/3/4-like"/>
</dbReference>
<reference evidence="7" key="2">
    <citation type="submission" date="2020-11" db="EMBL/GenBank/DDBJ databases">
        <authorList>
            <person name="McCartney M.A."/>
            <person name="Auch B."/>
            <person name="Kono T."/>
            <person name="Mallez S."/>
            <person name="Becker A."/>
            <person name="Gohl D.M."/>
            <person name="Silverstein K.A.T."/>
            <person name="Koren S."/>
            <person name="Bechman K.B."/>
            <person name="Herman A."/>
            <person name="Abrahante J.E."/>
            <person name="Garbe J."/>
        </authorList>
    </citation>
    <scope>NUCLEOTIDE SEQUENCE</scope>
    <source>
        <strain evidence="7">Duluth1</strain>
        <tissue evidence="7">Whole animal</tissue>
    </source>
</reference>
<protein>
    <recommendedName>
        <fullName evidence="6">RNA exonuclease 1 homolog-like domain-containing protein</fullName>
    </recommendedName>
</protein>
<organism evidence="7 8">
    <name type="scientific">Dreissena polymorpha</name>
    <name type="common">Zebra mussel</name>
    <name type="synonym">Mytilus polymorpha</name>
    <dbReference type="NCBI Taxonomy" id="45954"/>
    <lineage>
        <taxon>Eukaryota</taxon>
        <taxon>Metazoa</taxon>
        <taxon>Spiralia</taxon>
        <taxon>Lophotrochozoa</taxon>
        <taxon>Mollusca</taxon>
        <taxon>Bivalvia</taxon>
        <taxon>Autobranchia</taxon>
        <taxon>Heteroconchia</taxon>
        <taxon>Euheterodonta</taxon>
        <taxon>Imparidentia</taxon>
        <taxon>Neoheterodontei</taxon>
        <taxon>Myida</taxon>
        <taxon>Dreissenoidea</taxon>
        <taxon>Dreissenidae</taxon>
        <taxon>Dreissena</taxon>
    </lineage>
</organism>
<evidence type="ECO:0000256" key="1">
    <source>
        <dbReference type="ARBA" id="ARBA00004123"/>
    </source>
</evidence>
<evidence type="ECO:0000259" key="6">
    <source>
        <dbReference type="Pfam" id="PF15870"/>
    </source>
</evidence>
<keyword evidence="3" id="KW-0540">Nuclease</keyword>
<evidence type="ECO:0000256" key="4">
    <source>
        <dbReference type="ARBA" id="ARBA00022801"/>
    </source>
</evidence>
<keyword evidence="5" id="KW-0539">Nucleus</keyword>
<dbReference type="EMBL" id="JAIWYP010000011">
    <property type="protein sequence ID" value="KAH3733639.1"/>
    <property type="molecule type" value="Genomic_DNA"/>
</dbReference>
<keyword evidence="4" id="KW-0378">Hydrolase</keyword>
<dbReference type="InterPro" id="IPR031736">
    <property type="entry name" value="REXO1-like_dom"/>
</dbReference>
<comment type="caution">
    <text evidence="7">The sequence shown here is derived from an EMBL/GenBank/DDBJ whole genome shotgun (WGS) entry which is preliminary data.</text>
</comment>
<reference evidence="7" key="1">
    <citation type="journal article" date="2019" name="bioRxiv">
        <title>The Genome of the Zebra Mussel, Dreissena polymorpha: A Resource for Invasive Species Research.</title>
        <authorList>
            <person name="McCartney M.A."/>
            <person name="Auch B."/>
            <person name="Kono T."/>
            <person name="Mallez S."/>
            <person name="Zhang Y."/>
            <person name="Obille A."/>
            <person name="Becker A."/>
            <person name="Abrahante J.E."/>
            <person name="Garbe J."/>
            <person name="Badalamenti J.P."/>
            <person name="Herman A."/>
            <person name="Mangelson H."/>
            <person name="Liachko I."/>
            <person name="Sullivan S."/>
            <person name="Sone E.D."/>
            <person name="Koren S."/>
            <person name="Silverstein K.A.T."/>
            <person name="Beckman K.B."/>
            <person name="Gohl D.M."/>
        </authorList>
    </citation>
    <scope>NUCLEOTIDE SEQUENCE</scope>
    <source>
        <strain evidence="7">Duluth1</strain>
        <tissue evidence="7">Whole animal</tissue>
    </source>
</reference>
<dbReference type="AlphaFoldDB" id="A0A9D4CX13"/>
<dbReference type="Pfam" id="PF15870">
    <property type="entry name" value="EloA-BP1"/>
    <property type="match status" value="1"/>
</dbReference>
<accession>A0A9D4CX13</accession>